<name>F0S7U4_PSESL</name>
<dbReference type="PANTHER" id="PTHR48090">
    <property type="entry name" value="UNDECAPRENYL-PHOSPHATE 4-DEOXY-4-FORMAMIDO-L-ARABINOSE TRANSFERASE-RELATED"/>
    <property type="match status" value="1"/>
</dbReference>
<evidence type="ECO:0000256" key="3">
    <source>
        <dbReference type="ARBA" id="ARBA00022679"/>
    </source>
</evidence>
<reference evidence="9 10" key="1">
    <citation type="journal article" date="2011" name="Stand. Genomic Sci.">
        <title>Complete genome sequence of the gliding, heparinolytic Pedobacter saltans type strain (113).</title>
        <authorList>
            <person name="Liolios K."/>
            <person name="Sikorski J."/>
            <person name="Lu M."/>
            <person name="Nolan M."/>
            <person name="Lapidus A."/>
            <person name="Lucas S."/>
            <person name="Hammon N."/>
            <person name="Deshpande S."/>
            <person name="Cheng J.F."/>
            <person name="Tapia R."/>
            <person name="Han C."/>
            <person name="Goodwin L."/>
            <person name="Pitluck S."/>
            <person name="Huntemann M."/>
            <person name="Ivanova N."/>
            <person name="Pagani I."/>
            <person name="Mavromatis K."/>
            <person name="Ovchinikova G."/>
            <person name="Pati A."/>
            <person name="Chen A."/>
            <person name="Palaniappan K."/>
            <person name="Land M."/>
            <person name="Hauser L."/>
            <person name="Brambilla E.M."/>
            <person name="Kotsyurbenko O."/>
            <person name="Rohde M."/>
            <person name="Tindall B.J."/>
            <person name="Abt B."/>
            <person name="Goker M."/>
            <person name="Detter J.C."/>
            <person name="Woyke T."/>
            <person name="Bristow J."/>
            <person name="Eisen J.A."/>
            <person name="Markowitz V."/>
            <person name="Hugenholtz P."/>
            <person name="Klenk H.P."/>
            <person name="Kyrpides N.C."/>
        </authorList>
    </citation>
    <scope>NUCLEOTIDE SEQUENCE [LARGE SCALE GENOMIC DNA]</scope>
    <source>
        <strain evidence="10">ATCC 51119 / DSM 12145 / JCM 21818 / LMG 10337 / NBRC 100064 / NCIMB 13643</strain>
    </source>
</reference>
<evidence type="ECO:0000313" key="9">
    <source>
        <dbReference type="EMBL" id="ADY53349.1"/>
    </source>
</evidence>
<dbReference type="HOGENOM" id="CLU_033536_0_1_10"/>
<evidence type="ECO:0000256" key="6">
    <source>
        <dbReference type="ARBA" id="ARBA00023136"/>
    </source>
</evidence>
<dbReference type="EMBL" id="CP002545">
    <property type="protein sequence ID" value="ADY53349.1"/>
    <property type="molecule type" value="Genomic_DNA"/>
</dbReference>
<dbReference type="Proteomes" id="UP000000310">
    <property type="component" value="Chromosome"/>
</dbReference>
<comment type="subcellular location">
    <subcellularLocation>
        <location evidence="1">Membrane</location>
        <topology evidence="1">Multi-pass membrane protein</topology>
    </subcellularLocation>
</comment>
<keyword evidence="4 7" id="KW-0812">Transmembrane</keyword>
<dbReference type="eggNOG" id="COG0463">
    <property type="taxonomic scope" value="Bacteria"/>
</dbReference>
<dbReference type="InterPro" id="IPR001173">
    <property type="entry name" value="Glyco_trans_2-like"/>
</dbReference>
<dbReference type="PANTHER" id="PTHR48090:SF1">
    <property type="entry name" value="PROPHAGE BACTOPRENOL GLUCOSYL TRANSFERASE HOMOLOG"/>
    <property type="match status" value="1"/>
</dbReference>
<reference evidence="10" key="2">
    <citation type="submission" date="2011-02" db="EMBL/GenBank/DDBJ databases">
        <title>The complete genome of Pedobacter saltans DSM 12145.</title>
        <authorList>
            <consortium name="US DOE Joint Genome Institute (JGI-PGF)"/>
            <person name="Lucas S."/>
            <person name="Copeland A."/>
            <person name="Lapidus A."/>
            <person name="Bruce D."/>
            <person name="Goodwin L."/>
            <person name="Pitluck S."/>
            <person name="Kyrpides N."/>
            <person name="Mavromatis K."/>
            <person name="Pagani I."/>
            <person name="Ivanova N."/>
            <person name="Ovchinnikova G."/>
            <person name="Lu M."/>
            <person name="Detter J.C."/>
            <person name="Han C."/>
            <person name="Land M."/>
            <person name="Hauser L."/>
            <person name="Markowitz V."/>
            <person name="Cheng J.-F."/>
            <person name="Hugenholtz P."/>
            <person name="Woyke T."/>
            <person name="Wu D."/>
            <person name="Tindall B."/>
            <person name="Pomrenke H.G."/>
            <person name="Brambilla E."/>
            <person name="Klenk H.-P."/>
            <person name="Eisen J.A."/>
        </authorList>
    </citation>
    <scope>NUCLEOTIDE SEQUENCE [LARGE SCALE GENOMIC DNA]</scope>
    <source>
        <strain evidence="10">ATCC 51119 / DSM 12145 / JCM 21818 / LMG 10337 / NBRC 100064 / NCIMB 13643</strain>
    </source>
</reference>
<evidence type="ECO:0000256" key="1">
    <source>
        <dbReference type="ARBA" id="ARBA00004141"/>
    </source>
</evidence>
<dbReference type="CDD" id="cd04187">
    <property type="entry name" value="DPM1_like_bac"/>
    <property type="match status" value="1"/>
</dbReference>
<evidence type="ECO:0000256" key="7">
    <source>
        <dbReference type="SAM" id="Phobius"/>
    </source>
</evidence>
<dbReference type="GO" id="GO:0005886">
    <property type="term" value="C:plasma membrane"/>
    <property type="evidence" value="ECO:0007669"/>
    <property type="project" value="TreeGrafter"/>
</dbReference>
<gene>
    <name evidence="9" type="ordered locus">Pedsa_2808</name>
</gene>
<keyword evidence="3 9" id="KW-0808">Transferase</keyword>
<keyword evidence="10" id="KW-1185">Reference proteome</keyword>
<evidence type="ECO:0000256" key="4">
    <source>
        <dbReference type="ARBA" id="ARBA00022692"/>
    </source>
</evidence>
<dbReference type="AlphaFoldDB" id="F0S7U4"/>
<evidence type="ECO:0000259" key="8">
    <source>
        <dbReference type="Pfam" id="PF00535"/>
    </source>
</evidence>
<protein>
    <submittedName>
        <fullName evidence="9">Glycosyl transferase family 2</fullName>
    </submittedName>
</protein>
<keyword evidence="2" id="KW-0328">Glycosyltransferase</keyword>
<dbReference type="GO" id="GO:0016757">
    <property type="term" value="F:glycosyltransferase activity"/>
    <property type="evidence" value="ECO:0007669"/>
    <property type="project" value="UniProtKB-KW"/>
</dbReference>
<dbReference type="Pfam" id="PF00535">
    <property type="entry name" value="Glycos_transf_2"/>
    <property type="match status" value="1"/>
</dbReference>
<dbReference type="InterPro" id="IPR029044">
    <property type="entry name" value="Nucleotide-diphossugar_trans"/>
</dbReference>
<keyword evidence="5 7" id="KW-1133">Transmembrane helix</keyword>
<proteinExistence type="predicted"/>
<evidence type="ECO:0000256" key="2">
    <source>
        <dbReference type="ARBA" id="ARBA00022676"/>
    </source>
</evidence>
<evidence type="ECO:0000313" key="10">
    <source>
        <dbReference type="Proteomes" id="UP000000310"/>
    </source>
</evidence>
<accession>F0S7U4</accession>
<dbReference type="Gene3D" id="3.90.550.10">
    <property type="entry name" value="Spore Coat Polysaccharide Biosynthesis Protein SpsA, Chain A"/>
    <property type="match status" value="1"/>
</dbReference>
<feature type="domain" description="Glycosyltransferase 2-like" evidence="8">
    <location>
        <begin position="6"/>
        <end position="166"/>
    </location>
</feature>
<dbReference type="STRING" id="762903.Pedsa_2808"/>
<sequence length="317" mass="36360">MEKLVSLVLPAFNETGNISVIVDKINRVFEGLAYKHEIIIVDDGSSDDTLKAIKIQSEVFSHVYFLEFSRNFGHQLAVKAGMDYARGNCIISMDCDLQHPPELIPELLKKWEEGYDVVYTIRAECKTLSKQKRKSSRLFYRTLNWLSGIGLEPGTADFRLMDRQVVDVFKRFSESEPFLRGLIKWVGFKQYGLNYDPAQRFSGDSKYTVKKMMRLALQGVTSFSIKPLYTAVYLGFCFSILSILYIPYVLYAVYFGREVSGWASIIMTIVFFGGLQLIILGIIGIYIGKMFLQNKKRPNYIVRTTNLKPSRIDTVEF</sequence>
<feature type="transmembrane region" description="Helical" evidence="7">
    <location>
        <begin position="261"/>
        <end position="287"/>
    </location>
</feature>
<dbReference type="OrthoDB" id="9807778at2"/>
<feature type="transmembrane region" description="Helical" evidence="7">
    <location>
        <begin position="231"/>
        <end position="255"/>
    </location>
</feature>
<evidence type="ECO:0000256" key="5">
    <source>
        <dbReference type="ARBA" id="ARBA00022989"/>
    </source>
</evidence>
<dbReference type="KEGG" id="psn:Pedsa_2808"/>
<organism evidence="9 10">
    <name type="scientific">Pseudopedobacter saltans (strain ATCC 51119 / DSM 12145 / JCM 21818 / CCUG 39354 / LMG 10337 / NBRC 100064 / NCIMB 13643)</name>
    <name type="common">Pedobacter saltans</name>
    <dbReference type="NCBI Taxonomy" id="762903"/>
    <lineage>
        <taxon>Bacteria</taxon>
        <taxon>Pseudomonadati</taxon>
        <taxon>Bacteroidota</taxon>
        <taxon>Sphingobacteriia</taxon>
        <taxon>Sphingobacteriales</taxon>
        <taxon>Sphingobacteriaceae</taxon>
        <taxon>Pseudopedobacter</taxon>
    </lineage>
</organism>
<keyword evidence="6 7" id="KW-0472">Membrane</keyword>
<dbReference type="InterPro" id="IPR050256">
    <property type="entry name" value="Glycosyltransferase_2"/>
</dbReference>
<dbReference type="SUPFAM" id="SSF53448">
    <property type="entry name" value="Nucleotide-diphospho-sugar transferases"/>
    <property type="match status" value="1"/>
</dbReference>
<dbReference type="RefSeq" id="WP_013633834.1">
    <property type="nucleotide sequence ID" value="NC_015177.1"/>
</dbReference>